<dbReference type="Proteomes" id="UP000054485">
    <property type="component" value="Unassembled WGS sequence"/>
</dbReference>
<dbReference type="AlphaFoldDB" id="A0A0D0BCV9"/>
<reference evidence="3" key="2">
    <citation type="submission" date="2015-01" db="EMBL/GenBank/DDBJ databases">
        <title>Evolutionary Origins and Diversification of the Mycorrhizal Mutualists.</title>
        <authorList>
            <consortium name="DOE Joint Genome Institute"/>
            <consortium name="Mycorrhizal Genomics Consortium"/>
            <person name="Kohler A."/>
            <person name="Kuo A."/>
            <person name="Nagy L.G."/>
            <person name="Floudas D."/>
            <person name="Copeland A."/>
            <person name="Barry K.W."/>
            <person name="Cichocki N."/>
            <person name="Veneault-Fourrey C."/>
            <person name="LaButti K."/>
            <person name="Lindquist E.A."/>
            <person name="Lipzen A."/>
            <person name="Lundell T."/>
            <person name="Morin E."/>
            <person name="Murat C."/>
            <person name="Riley R."/>
            <person name="Ohm R."/>
            <person name="Sun H."/>
            <person name="Tunlid A."/>
            <person name="Henrissat B."/>
            <person name="Grigoriev I.V."/>
            <person name="Hibbett D.S."/>
            <person name="Martin F."/>
        </authorList>
    </citation>
    <scope>NUCLEOTIDE SEQUENCE [LARGE SCALE GENOMIC DNA]</scope>
    <source>
        <strain evidence="3">UH-Slu-Lm8-n1</strain>
    </source>
</reference>
<evidence type="ECO:0000313" key="2">
    <source>
        <dbReference type="EMBL" id="KIK44102.1"/>
    </source>
</evidence>
<feature type="region of interest" description="Disordered" evidence="1">
    <location>
        <begin position="1"/>
        <end position="21"/>
    </location>
</feature>
<gene>
    <name evidence="2" type="ORF">CY34DRAFT_653815</name>
</gene>
<protein>
    <submittedName>
        <fullName evidence="2">Unplaced genomic scaffold CY34scaffold_66, whole genome shotgun sequence</fullName>
    </submittedName>
</protein>
<name>A0A0D0BCV9_9AGAM</name>
<proteinExistence type="predicted"/>
<reference evidence="2 3" key="1">
    <citation type="submission" date="2014-04" db="EMBL/GenBank/DDBJ databases">
        <authorList>
            <consortium name="DOE Joint Genome Institute"/>
            <person name="Kuo A."/>
            <person name="Ruytinx J."/>
            <person name="Rineau F."/>
            <person name="Colpaert J."/>
            <person name="Kohler A."/>
            <person name="Nagy L.G."/>
            <person name="Floudas D."/>
            <person name="Copeland A."/>
            <person name="Barry K.W."/>
            <person name="Cichocki N."/>
            <person name="Veneault-Fourrey C."/>
            <person name="LaButti K."/>
            <person name="Lindquist E.A."/>
            <person name="Lipzen A."/>
            <person name="Lundell T."/>
            <person name="Morin E."/>
            <person name="Murat C."/>
            <person name="Sun H."/>
            <person name="Tunlid A."/>
            <person name="Henrissat B."/>
            <person name="Grigoriev I.V."/>
            <person name="Hibbett D.S."/>
            <person name="Martin F."/>
            <person name="Nordberg H.P."/>
            <person name="Cantor M.N."/>
            <person name="Hua S.X."/>
        </authorList>
    </citation>
    <scope>NUCLEOTIDE SEQUENCE [LARGE SCALE GENOMIC DNA]</scope>
    <source>
        <strain evidence="2 3">UH-Slu-Lm8-n1</strain>
    </source>
</reference>
<dbReference type="EMBL" id="KN835197">
    <property type="protein sequence ID" value="KIK44102.1"/>
    <property type="molecule type" value="Genomic_DNA"/>
</dbReference>
<dbReference type="InParanoid" id="A0A0D0BCV9"/>
<keyword evidence="3" id="KW-1185">Reference proteome</keyword>
<sequence length="91" mass="10342">MLCSRNGKRSLLGSQNSTLPPSHKWFSDSLGNTVRDPYHFTISLLHHTTPIQPNYGTSKLIRPLQYHFIVVANCKTQAVDRSSFCTEHMLI</sequence>
<evidence type="ECO:0000256" key="1">
    <source>
        <dbReference type="SAM" id="MobiDB-lite"/>
    </source>
</evidence>
<evidence type="ECO:0000313" key="3">
    <source>
        <dbReference type="Proteomes" id="UP000054485"/>
    </source>
</evidence>
<organism evidence="2 3">
    <name type="scientific">Suillus luteus UH-Slu-Lm8-n1</name>
    <dbReference type="NCBI Taxonomy" id="930992"/>
    <lineage>
        <taxon>Eukaryota</taxon>
        <taxon>Fungi</taxon>
        <taxon>Dikarya</taxon>
        <taxon>Basidiomycota</taxon>
        <taxon>Agaricomycotina</taxon>
        <taxon>Agaricomycetes</taxon>
        <taxon>Agaricomycetidae</taxon>
        <taxon>Boletales</taxon>
        <taxon>Suillineae</taxon>
        <taxon>Suillaceae</taxon>
        <taxon>Suillus</taxon>
    </lineage>
</organism>
<dbReference type="HOGENOM" id="CLU_2428545_0_0_1"/>
<accession>A0A0D0BCV9</accession>